<dbReference type="EMBL" id="FOTW01000012">
    <property type="protein sequence ID" value="SFM10647.1"/>
    <property type="molecule type" value="Genomic_DNA"/>
</dbReference>
<dbReference type="InterPro" id="IPR023696">
    <property type="entry name" value="Ureohydrolase_dom_sf"/>
</dbReference>
<protein>
    <submittedName>
        <fullName evidence="5">Arginase</fullName>
    </submittedName>
</protein>
<evidence type="ECO:0000256" key="3">
    <source>
        <dbReference type="ARBA" id="ARBA00023211"/>
    </source>
</evidence>
<keyword evidence="2" id="KW-0378">Hydrolase</keyword>
<dbReference type="AlphaFoldDB" id="A0A1I4N5R3"/>
<dbReference type="GO" id="GO:0030145">
    <property type="term" value="F:manganese ion binding"/>
    <property type="evidence" value="ECO:0007669"/>
    <property type="project" value="TreeGrafter"/>
</dbReference>
<proteinExistence type="inferred from homology"/>
<dbReference type="Proteomes" id="UP000199470">
    <property type="component" value="Unassembled WGS sequence"/>
</dbReference>
<dbReference type="SUPFAM" id="SSF52768">
    <property type="entry name" value="Arginase/deacetylase"/>
    <property type="match status" value="1"/>
</dbReference>
<evidence type="ECO:0000313" key="6">
    <source>
        <dbReference type="Proteomes" id="UP000199470"/>
    </source>
</evidence>
<evidence type="ECO:0000313" key="5">
    <source>
        <dbReference type="EMBL" id="SFM10647.1"/>
    </source>
</evidence>
<comment type="similarity">
    <text evidence="4">Belongs to the arginase family.</text>
</comment>
<reference evidence="5 6" key="1">
    <citation type="submission" date="2016-10" db="EMBL/GenBank/DDBJ databases">
        <authorList>
            <person name="de Groot N.N."/>
        </authorList>
    </citation>
    <scope>NUCLEOTIDE SEQUENCE [LARGE SCALE GENOMIC DNA]</scope>
    <source>
        <strain evidence="5 6">ATCC 43154</strain>
    </source>
</reference>
<dbReference type="CDD" id="cd09999">
    <property type="entry name" value="Arginase-like_1"/>
    <property type="match status" value="1"/>
</dbReference>
<dbReference type="Pfam" id="PF00491">
    <property type="entry name" value="Arginase"/>
    <property type="match status" value="1"/>
</dbReference>
<evidence type="ECO:0000256" key="1">
    <source>
        <dbReference type="ARBA" id="ARBA00022723"/>
    </source>
</evidence>
<organism evidence="5 6">
    <name type="scientific">Rugamonas rubra</name>
    <dbReference type="NCBI Taxonomy" id="758825"/>
    <lineage>
        <taxon>Bacteria</taxon>
        <taxon>Pseudomonadati</taxon>
        <taxon>Pseudomonadota</taxon>
        <taxon>Betaproteobacteria</taxon>
        <taxon>Burkholderiales</taxon>
        <taxon>Oxalobacteraceae</taxon>
        <taxon>Telluria group</taxon>
        <taxon>Rugamonas</taxon>
    </lineage>
</organism>
<dbReference type="Gene3D" id="3.40.800.10">
    <property type="entry name" value="Ureohydrolase domain"/>
    <property type="match status" value="1"/>
</dbReference>
<dbReference type="PANTHER" id="PTHR43782:SF3">
    <property type="entry name" value="ARGINASE"/>
    <property type="match status" value="1"/>
</dbReference>
<dbReference type="GO" id="GO:0004053">
    <property type="term" value="F:arginase activity"/>
    <property type="evidence" value="ECO:0007669"/>
    <property type="project" value="TreeGrafter"/>
</dbReference>
<keyword evidence="6" id="KW-1185">Reference proteome</keyword>
<accession>A0A1I4N5R3</accession>
<keyword evidence="3" id="KW-0464">Manganese</keyword>
<name>A0A1I4N5R3_9BURK</name>
<sequence>MSKEIALTVFQARAGDHNDLAMPGAAAVGAMLAARLGLPASVIGRPEPALNSGWRSELDAALPALRALAEHHAAILRRGAVPLTAATRCAVSLAMLPVVASQRPDACVVWFDAHADFHTPHTSASGYLGGMVLAGACGLWDSGLGAGLAVGNVVLVGGRDIDPAEQALIDAGTLRLVTAGAGLADELRRAIAGRPVYLHLDCDVLEPGIVPTDYRCTGGLSLAELGAACAVVAEHELVGVEIAEFEHAWQAGGAPVSPAALLDALRPLLERLPAGA</sequence>
<gene>
    <name evidence="5" type="ORF">SAMN02982985_02775</name>
</gene>
<dbReference type="PANTHER" id="PTHR43782">
    <property type="entry name" value="ARGINASE"/>
    <property type="match status" value="1"/>
</dbReference>
<dbReference type="GO" id="GO:0005829">
    <property type="term" value="C:cytosol"/>
    <property type="evidence" value="ECO:0007669"/>
    <property type="project" value="TreeGrafter"/>
</dbReference>
<evidence type="ECO:0000256" key="4">
    <source>
        <dbReference type="PROSITE-ProRule" id="PRU00742"/>
    </source>
</evidence>
<keyword evidence="1" id="KW-0479">Metal-binding</keyword>
<dbReference type="STRING" id="758825.SAMN02982985_02775"/>
<dbReference type="PROSITE" id="PS51409">
    <property type="entry name" value="ARGINASE_2"/>
    <property type="match status" value="1"/>
</dbReference>
<dbReference type="InterPro" id="IPR006035">
    <property type="entry name" value="Ureohydrolase"/>
</dbReference>
<evidence type="ECO:0000256" key="2">
    <source>
        <dbReference type="ARBA" id="ARBA00022801"/>
    </source>
</evidence>